<evidence type="ECO:0000313" key="3">
    <source>
        <dbReference type="Proteomes" id="UP000886841"/>
    </source>
</evidence>
<dbReference type="Proteomes" id="UP000886841">
    <property type="component" value="Unassembled WGS sequence"/>
</dbReference>
<dbReference type="AlphaFoldDB" id="A0A9D1JGZ4"/>
<dbReference type="InterPro" id="IPR032675">
    <property type="entry name" value="LRR_dom_sf"/>
</dbReference>
<organism evidence="2 3">
    <name type="scientific">Candidatus Egerieimonas intestinavium</name>
    <dbReference type="NCBI Taxonomy" id="2840777"/>
    <lineage>
        <taxon>Bacteria</taxon>
        <taxon>Bacillati</taxon>
        <taxon>Bacillota</taxon>
        <taxon>Clostridia</taxon>
        <taxon>Lachnospirales</taxon>
        <taxon>Lachnospiraceae</taxon>
        <taxon>Lachnospiraceae incertae sedis</taxon>
        <taxon>Candidatus Egerieimonas</taxon>
    </lineage>
</organism>
<proteinExistence type="predicted"/>
<reference evidence="2" key="1">
    <citation type="submission" date="2020-10" db="EMBL/GenBank/DDBJ databases">
        <authorList>
            <person name="Gilroy R."/>
        </authorList>
    </citation>
    <scope>NUCLEOTIDE SEQUENCE</scope>
    <source>
        <strain evidence="2">ChiSxjej1B13-7041</strain>
    </source>
</reference>
<dbReference type="EMBL" id="DVHU01000116">
    <property type="protein sequence ID" value="HIR94360.1"/>
    <property type="molecule type" value="Genomic_DNA"/>
</dbReference>
<comment type="caution">
    <text evidence="2">The sequence shown here is derived from an EMBL/GenBank/DDBJ whole genome shotgun (WGS) entry which is preliminary data.</text>
</comment>
<gene>
    <name evidence="2" type="ORF">IAB98_13180</name>
</gene>
<name>A0A9D1JGZ4_9FIRM</name>
<dbReference type="InterPro" id="IPR005046">
    <property type="entry name" value="DUF285"/>
</dbReference>
<feature type="compositionally biased region" description="Acidic residues" evidence="1">
    <location>
        <begin position="53"/>
        <end position="65"/>
    </location>
</feature>
<dbReference type="Gene3D" id="3.80.10.10">
    <property type="entry name" value="Ribonuclease Inhibitor"/>
    <property type="match status" value="1"/>
</dbReference>
<protein>
    <submittedName>
        <fullName evidence="2">BspA family leucine-rich repeat surface protein</fullName>
    </submittedName>
</protein>
<dbReference type="SUPFAM" id="SSF52047">
    <property type="entry name" value="RNI-like"/>
    <property type="match status" value="1"/>
</dbReference>
<reference evidence="2" key="2">
    <citation type="journal article" date="2021" name="PeerJ">
        <title>Extensive microbial diversity within the chicken gut microbiome revealed by metagenomics and culture.</title>
        <authorList>
            <person name="Gilroy R."/>
            <person name="Ravi A."/>
            <person name="Getino M."/>
            <person name="Pursley I."/>
            <person name="Horton D.L."/>
            <person name="Alikhan N.F."/>
            <person name="Baker D."/>
            <person name="Gharbi K."/>
            <person name="Hall N."/>
            <person name="Watson M."/>
            <person name="Adriaenssens E.M."/>
            <person name="Foster-Nyarko E."/>
            <person name="Jarju S."/>
            <person name="Secka A."/>
            <person name="Antonio M."/>
            <person name="Oren A."/>
            <person name="Chaudhuri R.R."/>
            <person name="La Ragione R."/>
            <person name="Hildebrand F."/>
            <person name="Pallen M.J."/>
        </authorList>
    </citation>
    <scope>NUCLEOTIDE SEQUENCE</scope>
    <source>
        <strain evidence="2">ChiSxjej1B13-7041</strain>
    </source>
</reference>
<evidence type="ECO:0000313" key="2">
    <source>
        <dbReference type="EMBL" id="HIR94360.1"/>
    </source>
</evidence>
<feature type="compositionally biased region" description="Basic and acidic residues" evidence="1">
    <location>
        <begin position="25"/>
        <end position="37"/>
    </location>
</feature>
<accession>A0A9D1JGZ4</accession>
<dbReference type="Pfam" id="PF03382">
    <property type="entry name" value="DUF285"/>
    <property type="match status" value="2"/>
</dbReference>
<feature type="region of interest" description="Disordered" evidence="1">
    <location>
        <begin position="23"/>
        <end position="80"/>
    </location>
</feature>
<dbReference type="NCBIfam" id="TIGR02167">
    <property type="entry name" value="Liste_lipo_26"/>
    <property type="match status" value="4"/>
</dbReference>
<dbReference type="PROSITE" id="PS51257">
    <property type="entry name" value="PROKAR_LIPOPROTEIN"/>
    <property type="match status" value="1"/>
</dbReference>
<sequence length="352" mass="38319">MRKKCWGKSAAVLLAAAMLLGGCGSKEEKPQEAKGTAEQEEPGETPEATETPDTTEEPEAEEEPAATEAPETSDREIPENVLRVEEDYSLIRDNFVLGNSAVNRESIVLVDFVDTLEGQGEGAWDVSAAQDGSVMAWVTQEPAGGHLYIGGEGGVTANENSAGLFAQYANVAEIRFNGCFYTDAAVSMRDLFWGCRNLASLDVTDFRTENLQRADSMFGSCEKLTQLDVSSFDTSQVQRMDGMFFGCKSLTSLDVTHFDTSQVTDMAELFSYCKSLTSLDVTNFDTSQVTDMAGMFSGCTQLVSVDLSGFDTSQVTRMKSMFYECESLQSYGSLAIPPEIDVEGMFTGTIWE</sequence>
<dbReference type="InterPro" id="IPR011889">
    <property type="entry name" value="Liste_lipo_26"/>
</dbReference>
<evidence type="ECO:0000256" key="1">
    <source>
        <dbReference type="SAM" id="MobiDB-lite"/>
    </source>
</evidence>